<dbReference type="GO" id="GO:0099402">
    <property type="term" value="P:plant organ development"/>
    <property type="evidence" value="ECO:0007669"/>
    <property type="project" value="UniProtKB-ARBA"/>
</dbReference>
<dbReference type="InterPro" id="IPR046960">
    <property type="entry name" value="PPR_At4g14850-like_plant"/>
</dbReference>
<accession>A0A8S9L2D5</accession>
<dbReference type="PROSITE" id="PS51375">
    <property type="entry name" value="PPR"/>
    <property type="match status" value="4"/>
</dbReference>
<gene>
    <name evidence="3" type="ORF">F2Q68_00011555</name>
</gene>
<dbReference type="InterPro" id="IPR002885">
    <property type="entry name" value="PPR_rpt"/>
</dbReference>
<dbReference type="FunFam" id="1.25.40.10:FF:000158">
    <property type="entry name" value="pentatricopeptide repeat-containing protein At2g33680"/>
    <property type="match status" value="1"/>
</dbReference>
<evidence type="ECO:0000256" key="2">
    <source>
        <dbReference type="PROSITE-ProRule" id="PRU00708"/>
    </source>
</evidence>
<dbReference type="PANTHER" id="PTHR47926:SF372">
    <property type="entry name" value="PENTATRICOPEPTIDE REPEAT-CONTAINING PROTEIN"/>
    <property type="match status" value="1"/>
</dbReference>
<evidence type="ECO:0000313" key="4">
    <source>
        <dbReference type="Proteomes" id="UP000712281"/>
    </source>
</evidence>
<evidence type="ECO:0000313" key="3">
    <source>
        <dbReference type="EMBL" id="KAF2599626.1"/>
    </source>
</evidence>
<dbReference type="GO" id="GO:0009451">
    <property type="term" value="P:RNA modification"/>
    <property type="evidence" value="ECO:0007669"/>
    <property type="project" value="InterPro"/>
</dbReference>
<dbReference type="InterPro" id="IPR046848">
    <property type="entry name" value="E_motif"/>
</dbReference>
<dbReference type="AlphaFoldDB" id="A0A8S9L2D5"/>
<sequence>MPHRDTVSWNTMISGYTSSGKLNNAWCLFTDISEANSVSWNALIGGFVQVRDVETAFWLFGCMEMKEITICNAMVRSYADCGSVSDAKRVFDGLGGSKDLITWNSMLAGLSQKGPSEDAVKFFTYLRSLNTEVDDYAFSAVLRSCSDLATLQLGQQVHALAIKSSFESNEFVASSLILMYSKCGVIQNARKCFEKISSTHSTVVWNAMILGYAQHGSGQVSLSLFSQMCNQNVKLDHVTFTAVLTACSHSGLVQEGLKLLRLMEPVYKIQPRMEHYAAAVDLLGRAGLVKEAKELIESMPLSPDPMVLKTFLGVCRACGEIEMATQVANHLLEMEPDDHFTYVSLSHMYSDAKKWEEKASVKKVMKERGVKKVPGWSWIEIRNEVCAFNAEDRSHPLCEEIYLMVEDLTQEMKWFETDNEFDEQASLLDVNHS</sequence>
<dbReference type="EMBL" id="QGKW02000717">
    <property type="protein sequence ID" value="KAF2599626.1"/>
    <property type="molecule type" value="Genomic_DNA"/>
</dbReference>
<feature type="repeat" description="PPR" evidence="2">
    <location>
        <begin position="338"/>
        <end position="372"/>
    </location>
</feature>
<comment type="caution">
    <text evidence="3">The sequence shown here is derived from an EMBL/GenBank/DDBJ whole genome shotgun (WGS) entry which is preliminary data.</text>
</comment>
<reference evidence="3" key="1">
    <citation type="submission" date="2019-12" db="EMBL/GenBank/DDBJ databases">
        <title>Genome sequencing and annotation of Brassica cretica.</title>
        <authorList>
            <person name="Studholme D.J."/>
            <person name="Sarris P.F."/>
        </authorList>
    </citation>
    <scope>NUCLEOTIDE SEQUENCE</scope>
    <source>
        <strain evidence="3">PFS-001/15</strain>
        <tissue evidence="3">Leaf</tissue>
    </source>
</reference>
<dbReference type="NCBIfam" id="TIGR00756">
    <property type="entry name" value="PPR"/>
    <property type="match status" value="2"/>
</dbReference>
<dbReference type="Pfam" id="PF13041">
    <property type="entry name" value="PPR_2"/>
    <property type="match status" value="2"/>
</dbReference>
<dbReference type="GO" id="GO:0003723">
    <property type="term" value="F:RNA binding"/>
    <property type="evidence" value="ECO:0007669"/>
    <property type="project" value="InterPro"/>
</dbReference>
<dbReference type="Pfam" id="PF01535">
    <property type="entry name" value="PPR"/>
    <property type="match status" value="4"/>
</dbReference>
<feature type="repeat" description="PPR" evidence="2">
    <location>
        <begin position="99"/>
        <end position="133"/>
    </location>
</feature>
<organism evidence="3 4">
    <name type="scientific">Brassica cretica</name>
    <name type="common">Mustard</name>
    <dbReference type="NCBI Taxonomy" id="69181"/>
    <lineage>
        <taxon>Eukaryota</taxon>
        <taxon>Viridiplantae</taxon>
        <taxon>Streptophyta</taxon>
        <taxon>Embryophyta</taxon>
        <taxon>Tracheophyta</taxon>
        <taxon>Spermatophyta</taxon>
        <taxon>Magnoliopsida</taxon>
        <taxon>eudicotyledons</taxon>
        <taxon>Gunneridae</taxon>
        <taxon>Pentapetalae</taxon>
        <taxon>rosids</taxon>
        <taxon>malvids</taxon>
        <taxon>Brassicales</taxon>
        <taxon>Brassicaceae</taxon>
        <taxon>Brassiceae</taxon>
        <taxon>Brassica</taxon>
    </lineage>
</organism>
<name>A0A8S9L2D5_BRACR</name>
<dbReference type="Gene3D" id="1.25.40.10">
    <property type="entry name" value="Tetratricopeptide repeat domain"/>
    <property type="match status" value="3"/>
</dbReference>
<dbReference type="SUPFAM" id="SSF48452">
    <property type="entry name" value="TPR-like"/>
    <property type="match status" value="1"/>
</dbReference>
<evidence type="ECO:0008006" key="5">
    <source>
        <dbReference type="Google" id="ProtNLM"/>
    </source>
</evidence>
<proteinExistence type="predicted"/>
<dbReference type="PANTHER" id="PTHR47926">
    <property type="entry name" value="PENTATRICOPEPTIDE REPEAT-CONTAINING PROTEIN"/>
    <property type="match status" value="1"/>
</dbReference>
<protein>
    <recommendedName>
        <fullName evidence="5">Pentatricopeptide repeat-containing protein</fullName>
    </recommendedName>
</protein>
<dbReference type="InterPro" id="IPR011990">
    <property type="entry name" value="TPR-like_helical_dom_sf"/>
</dbReference>
<dbReference type="Proteomes" id="UP000712281">
    <property type="component" value="Unassembled WGS sequence"/>
</dbReference>
<feature type="repeat" description="PPR" evidence="2">
    <location>
        <begin position="201"/>
        <end position="235"/>
    </location>
</feature>
<evidence type="ECO:0000256" key="1">
    <source>
        <dbReference type="ARBA" id="ARBA00022737"/>
    </source>
</evidence>
<feature type="repeat" description="PPR" evidence="2">
    <location>
        <begin position="5"/>
        <end position="39"/>
    </location>
</feature>
<keyword evidence="1" id="KW-0677">Repeat</keyword>
<dbReference type="Pfam" id="PF20431">
    <property type="entry name" value="E_motif"/>
    <property type="match status" value="1"/>
</dbReference>